<keyword evidence="1" id="KW-0812">Transmembrane</keyword>
<evidence type="ECO:0000256" key="1">
    <source>
        <dbReference type="SAM" id="Phobius"/>
    </source>
</evidence>
<protein>
    <submittedName>
        <fullName evidence="2">Uncharacterized protein</fullName>
    </submittedName>
</protein>
<dbReference type="AlphaFoldDB" id="A0A2R6A783"/>
<keyword evidence="1" id="KW-1133">Transmembrane helix</keyword>
<evidence type="ECO:0000313" key="2">
    <source>
        <dbReference type="EMBL" id="PSN82185.1"/>
    </source>
</evidence>
<accession>A0A2R6A783</accession>
<feature type="transmembrane region" description="Helical" evidence="1">
    <location>
        <begin position="90"/>
        <end position="111"/>
    </location>
</feature>
<proteinExistence type="predicted"/>
<organism evidence="2 3">
    <name type="scientific">Candidatus Marsarchaeota G2 archaeon OSP_D</name>
    <dbReference type="NCBI Taxonomy" id="1978157"/>
    <lineage>
        <taxon>Archaea</taxon>
        <taxon>Candidatus Marsarchaeota</taxon>
        <taxon>Candidatus Marsarchaeota group 2</taxon>
    </lineage>
</organism>
<feature type="transmembrane region" description="Helical" evidence="1">
    <location>
        <begin position="50"/>
        <end position="70"/>
    </location>
</feature>
<comment type="caution">
    <text evidence="2">The sequence shown here is derived from an EMBL/GenBank/DDBJ whole genome shotgun (WGS) entry which is preliminary data.</text>
</comment>
<gene>
    <name evidence="2" type="ORF">B9Q03_14485</name>
</gene>
<reference evidence="2 3" key="1">
    <citation type="submission" date="2017-04" db="EMBL/GenBank/DDBJ databases">
        <title>Novel microbial lineages endemic to geothermal iron-oxide mats fill important gaps in the evolutionary history of Archaea.</title>
        <authorList>
            <person name="Jay Z.J."/>
            <person name="Beam J.P."/>
            <person name="Dlakic M."/>
            <person name="Rusch D.B."/>
            <person name="Kozubal M.A."/>
            <person name="Inskeep W.P."/>
        </authorList>
    </citation>
    <scope>NUCLEOTIDE SEQUENCE [LARGE SCALE GENOMIC DNA]</scope>
    <source>
        <strain evidence="2">OSP_D</strain>
    </source>
</reference>
<name>A0A2R6A783_9ARCH</name>
<dbReference type="EMBL" id="NEXE01000381">
    <property type="protein sequence ID" value="PSN82185.1"/>
    <property type="molecule type" value="Genomic_DNA"/>
</dbReference>
<sequence length="112" mass="11774">MSNMLTIPSYPKLLRQYPLLEGIPITYTNTATVTATLPAQTLTSQKLKNLFEVVPLFVVNSSGLVGFATLSSLGPNTNQFTVQFWSSPGTGISVAAGATLTATVIVALNGAR</sequence>
<keyword evidence="1" id="KW-0472">Membrane</keyword>
<dbReference type="Proteomes" id="UP000240322">
    <property type="component" value="Unassembled WGS sequence"/>
</dbReference>
<evidence type="ECO:0000313" key="3">
    <source>
        <dbReference type="Proteomes" id="UP000240322"/>
    </source>
</evidence>